<organism evidence="1 2">
    <name type="scientific">Avena sativa</name>
    <name type="common">Oat</name>
    <dbReference type="NCBI Taxonomy" id="4498"/>
    <lineage>
        <taxon>Eukaryota</taxon>
        <taxon>Viridiplantae</taxon>
        <taxon>Streptophyta</taxon>
        <taxon>Embryophyta</taxon>
        <taxon>Tracheophyta</taxon>
        <taxon>Spermatophyta</taxon>
        <taxon>Magnoliopsida</taxon>
        <taxon>Liliopsida</taxon>
        <taxon>Poales</taxon>
        <taxon>Poaceae</taxon>
        <taxon>BOP clade</taxon>
        <taxon>Pooideae</taxon>
        <taxon>Poodae</taxon>
        <taxon>Poeae</taxon>
        <taxon>Poeae Chloroplast Group 1 (Aveneae type)</taxon>
        <taxon>Aveninae</taxon>
        <taxon>Avena</taxon>
    </lineage>
</organism>
<reference evidence="1" key="2">
    <citation type="submission" date="2025-09" db="UniProtKB">
        <authorList>
            <consortium name="EnsemblPlants"/>
        </authorList>
    </citation>
    <scope>IDENTIFICATION</scope>
</reference>
<reference evidence="1" key="1">
    <citation type="submission" date="2021-05" db="EMBL/GenBank/DDBJ databases">
        <authorList>
            <person name="Scholz U."/>
            <person name="Mascher M."/>
            <person name="Fiebig A."/>
        </authorList>
    </citation>
    <scope>NUCLEOTIDE SEQUENCE [LARGE SCALE GENOMIC DNA]</scope>
</reference>
<sequence>MHQLEKTSYKKAVVSYPIANLNTSSTPYEQGMDTERAALTLILALATVSLSHFFAGADACDNVPSMDIDAACLKACTSQPLYQLCQDTLRHADREGEVTTYAVIATRFAKLSYEPTMETVDQLLQKASGDERAAYANCKDKYELAHRLMAAVVNQLFACSFGSARQEYIDASVAVRSCGDGLWAFRSSPLYDVNAADQDKTMLAYDLGALIVGK</sequence>
<evidence type="ECO:0000313" key="2">
    <source>
        <dbReference type="Proteomes" id="UP001732700"/>
    </source>
</evidence>
<keyword evidence="2" id="KW-1185">Reference proteome</keyword>
<dbReference type="Proteomes" id="UP001732700">
    <property type="component" value="Chromosome 7A"/>
</dbReference>
<dbReference type="EnsemblPlants" id="AVESA.00010b.r2.7AG1241080.1">
    <property type="protein sequence ID" value="AVESA.00010b.r2.7AG1241080.1.CDS.1"/>
    <property type="gene ID" value="AVESA.00010b.r2.7AG1241080"/>
</dbReference>
<name>A0ACD5ZVM9_AVESA</name>
<accession>A0ACD5ZVM9</accession>
<evidence type="ECO:0000313" key="1">
    <source>
        <dbReference type="EnsemblPlants" id="AVESA.00010b.r2.7AG1241080.1.CDS.1"/>
    </source>
</evidence>
<proteinExistence type="predicted"/>
<protein>
    <submittedName>
        <fullName evidence="1">Uncharacterized protein</fullName>
    </submittedName>
</protein>